<sequence>MSYHKAGDNTLSTIKQNETLVQWAINSSARIIQTVYQNYKNRLESLATQAWNAMRDDSTSNDKKFLGMVGAKAPNVTIRFSSNIELELNQNLKTGFGLELKFKNIELNRTGTKLN</sequence>
<gene>
    <name evidence="1" type="ORF">Glove_9g123</name>
</gene>
<dbReference type="OrthoDB" id="2349168at2759"/>
<proteinExistence type="predicted"/>
<evidence type="ECO:0000313" key="2">
    <source>
        <dbReference type="Proteomes" id="UP000266861"/>
    </source>
</evidence>
<organism evidence="1 2">
    <name type="scientific">Diversispora epigaea</name>
    <dbReference type="NCBI Taxonomy" id="1348612"/>
    <lineage>
        <taxon>Eukaryota</taxon>
        <taxon>Fungi</taxon>
        <taxon>Fungi incertae sedis</taxon>
        <taxon>Mucoromycota</taxon>
        <taxon>Glomeromycotina</taxon>
        <taxon>Glomeromycetes</taxon>
        <taxon>Diversisporales</taxon>
        <taxon>Diversisporaceae</taxon>
        <taxon>Diversispora</taxon>
    </lineage>
</organism>
<protein>
    <submittedName>
        <fullName evidence="1">Uncharacterized protein</fullName>
    </submittedName>
</protein>
<name>A0A397JQL7_9GLOM</name>
<dbReference type="AlphaFoldDB" id="A0A397JQL7"/>
<dbReference type="EMBL" id="PQFF01000007">
    <property type="protein sequence ID" value="RHZ89947.1"/>
    <property type="molecule type" value="Genomic_DNA"/>
</dbReference>
<dbReference type="Proteomes" id="UP000266861">
    <property type="component" value="Unassembled WGS sequence"/>
</dbReference>
<accession>A0A397JQL7</accession>
<evidence type="ECO:0000313" key="1">
    <source>
        <dbReference type="EMBL" id="RHZ89947.1"/>
    </source>
</evidence>
<reference evidence="1 2" key="1">
    <citation type="submission" date="2018-08" db="EMBL/GenBank/DDBJ databases">
        <title>Genome and evolution of the arbuscular mycorrhizal fungus Diversispora epigaea (formerly Glomus versiforme) and its bacterial endosymbionts.</title>
        <authorList>
            <person name="Sun X."/>
            <person name="Fei Z."/>
            <person name="Harrison M."/>
        </authorList>
    </citation>
    <scope>NUCLEOTIDE SEQUENCE [LARGE SCALE GENOMIC DNA]</scope>
    <source>
        <strain evidence="1 2">IT104</strain>
    </source>
</reference>
<comment type="caution">
    <text evidence="1">The sequence shown here is derived from an EMBL/GenBank/DDBJ whole genome shotgun (WGS) entry which is preliminary data.</text>
</comment>
<keyword evidence="2" id="KW-1185">Reference proteome</keyword>